<dbReference type="Proteomes" id="UP000247772">
    <property type="component" value="Unassembled WGS sequence"/>
</dbReference>
<protein>
    <submittedName>
        <fullName evidence="3">Nucleotide-binding universal stress UspA family protein</fullName>
    </submittedName>
</protein>
<dbReference type="CDD" id="cd00293">
    <property type="entry name" value="USP-like"/>
    <property type="match status" value="1"/>
</dbReference>
<proteinExistence type="inferred from homology"/>
<evidence type="ECO:0000313" key="3">
    <source>
        <dbReference type="EMBL" id="PYE15731.1"/>
    </source>
</evidence>
<evidence type="ECO:0000313" key="4">
    <source>
        <dbReference type="Proteomes" id="UP000247772"/>
    </source>
</evidence>
<dbReference type="OrthoDB" id="5781119at2"/>
<dbReference type="RefSeq" id="WP_110857192.1">
    <property type="nucleotide sequence ID" value="NZ_QJSQ01000032.1"/>
</dbReference>
<dbReference type="EMBL" id="QJSQ01000032">
    <property type="protein sequence ID" value="PYE15731.1"/>
    <property type="molecule type" value="Genomic_DNA"/>
</dbReference>
<evidence type="ECO:0000259" key="2">
    <source>
        <dbReference type="Pfam" id="PF00582"/>
    </source>
</evidence>
<reference evidence="3 4" key="1">
    <citation type="submission" date="2018-06" db="EMBL/GenBank/DDBJ databases">
        <title>Genomic Encyclopedia of Type Strains, Phase IV (KMG-V): Genome sequencing to study the core and pangenomes of soil and plant-associated prokaryotes.</title>
        <authorList>
            <person name="Whitman W."/>
        </authorList>
    </citation>
    <scope>NUCLEOTIDE SEQUENCE [LARGE SCALE GENOMIC DNA]</scope>
    <source>
        <strain evidence="3 4">SRCL-318</strain>
    </source>
</reference>
<dbReference type="PANTHER" id="PTHR46268:SF15">
    <property type="entry name" value="UNIVERSAL STRESS PROTEIN HP_0031"/>
    <property type="match status" value="1"/>
</dbReference>
<comment type="caution">
    <text evidence="3">The sequence shown here is derived from an EMBL/GenBank/DDBJ whole genome shotgun (WGS) entry which is preliminary data.</text>
</comment>
<dbReference type="InterPro" id="IPR014729">
    <property type="entry name" value="Rossmann-like_a/b/a_fold"/>
</dbReference>
<accession>A0A2V4T0V8</accession>
<name>A0A2V4T0V8_9BURK</name>
<dbReference type="InterPro" id="IPR006016">
    <property type="entry name" value="UspA"/>
</dbReference>
<dbReference type="PRINTS" id="PR01438">
    <property type="entry name" value="UNVRSLSTRESS"/>
</dbReference>
<sequence>MFYDLLIPLDGTAQADRVVQLAARAAIAGQSRLHVMCVVDPAYLTSPEDSHGIEPDGLTYPRANEQSERAGQIVAGAVETLKRMGFEVEGHLFGGDPFDAIVKNATRLRADLIIMGHRHLSRLQRLTAPSTADKVLERAPCPVLVETTPDL</sequence>
<dbReference type="AlphaFoldDB" id="A0A2V4T0V8"/>
<dbReference type="InterPro" id="IPR006015">
    <property type="entry name" value="Universal_stress_UspA"/>
</dbReference>
<comment type="similarity">
    <text evidence="1">Belongs to the universal stress protein A family.</text>
</comment>
<dbReference type="Gene3D" id="3.40.50.620">
    <property type="entry name" value="HUPs"/>
    <property type="match status" value="1"/>
</dbReference>
<dbReference type="Pfam" id="PF00582">
    <property type="entry name" value="Usp"/>
    <property type="match status" value="1"/>
</dbReference>
<gene>
    <name evidence="3" type="ORF">C7410_13243</name>
</gene>
<dbReference type="PANTHER" id="PTHR46268">
    <property type="entry name" value="STRESS RESPONSE PROTEIN NHAX"/>
    <property type="match status" value="1"/>
</dbReference>
<organism evidence="3 4">
    <name type="scientific">Paraburkholderia silvatlantica</name>
    <dbReference type="NCBI Taxonomy" id="321895"/>
    <lineage>
        <taxon>Bacteria</taxon>
        <taxon>Pseudomonadati</taxon>
        <taxon>Pseudomonadota</taxon>
        <taxon>Betaproteobacteria</taxon>
        <taxon>Burkholderiales</taxon>
        <taxon>Burkholderiaceae</taxon>
        <taxon>Paraburkholderia</taxon>
    </lineage>
</organism>
<feature type="domain" description="UspA" evidence="2">
    <location>
        <begin position="2"/>
        <end position="145"/>
    </location>
</feature>
<dbReference type="SUPFAM" id="SSF52402">
    <property type="entry name" value="Adenine nucleotide alpha hydrolases-like"/>
    <property type="match status" value="1"/>
</dbReference>
<evidence type="ECO:0000256" key="1">
    <source>
        <dbReference type="ARBA" id="ARBA00008791"/>
    </source>
</evidence>